<dbReference type="RefSeq" id="WP_053775938.1">
    <property type="nucleotide sequence ID" value="NZ_CP012575.1"/>
</dbReference>
<gene>
    <name evidence="2" type="ORF">GW570_14640</name>
</gene>
<dbReference type="Proteomes" id="UP000503164">
    <property type="component" value="Plasmid pCM2_1101"/>
</dbReference>
<proteinExistence type="predicted"/>
<reference evidence="2 3" key="1">
    <citation type="journal article" date="2020" name="Mol. Plant Pathol.">
        <title>Plasmid composition and the chpG gene determine the virulence level of Clavibacter capsici natural isolates in pepper.</title>
        <authorList>
            <person name="Hwang I.S."/>
            <person name="Lee H.M."/>
            <person name="Oh E.J."/>
            <person name="Lee S."/>
            <person name="Heu S."/>
            <person name="Oh C.S."/>
        </authorList>
    </citation>
    <scope>NUCLEOTIDE SEQUENCE [LARGE SCALE GENOMIC DNA]</scope>
    <source>
        <strain evidence="2 3">1101</strain>
    </source>
</reference>
<feature type="region of interest" description="Disordered" evidence="1">
    <location>
        <begin position="1"/>
        <end position="25"/>
    </location>
</feature>
<feature type="compositionally biased region" description="Basic and acidic residues" evidence="1">
    <location>
        <begin position="1"/>
        <end position="13"/>
    </location>
</feature>
<dbReference type="KEGG" id="ccap:AES38_15115"/>
<geneLocation type="plasmid" evidence="2 3">
    <name>pCM2_1101</name>
</geneLocation>
<keyword evidence="3" id="KW-1185">Reference proteome</keyword>
<name>A0A0M4H9Q5_9MICO</name>
<dbReference type="EMBL" id="CP048050">
    <property type="protein sequence ID" value="QIS46430.1"/>
    <property type="molecule type" value="Genomic_DNA"/>
</dbReference>
<evidence type="ECO:0000313" key="2">
    <source>
        <dbReference type="EMBL" id="QIS46430.1"/>
    </source>
</evidence>
<dbReference type="AlphaFoldDB" id="A0A0M4H9Q5"/>
<keyword evidence="2" id="KW-0614">Plasmid</keyword>
<accession>A0A0M4H9Q5</accession>
<sequence>MADRLARGREEAARTAQGRSENEVKQLQERFSAERDVAVARVSVVDRPKYWERSSLLNQASMHETAQQWKDVDLRA</sequence>
<organism evidence="2 3">
    <name type="scientific">Clavibacter capsici</name>
    <dbReference type="NCBI Taxonomy" id="1874630"/>
    <lineage>
        <taxon>Bacteria</taxon>
        <taxon>Bacillati</taxon>
        <taxon>Actinomycetota</taxon>
        <taxon>Actinomycetes</taxon>
        <taxon>Micrococcales</taxon>
        <taxon>Microbacteriaceae</taxon>
        <taxon>Clavibacter</taxon>
    </lineage>
</organism>
<evidence type="ECO:0000256" key="1">
    <source>
        <dbReference type="SAM" id="MobiDB-lite"/>
    </source>
</evidence>
<protein>
    <submittedName>
        <fullName evidence="2">Uncharacterized protein</fullName>
    </submittedName>
</protein>
<evidence type="ECO:0000313" key="3">
    <source>
        <dbReference type="Proteomes" id="UP000503164"/>
    </source>
</evidence>